<keyword evidence="10" id="KW-1185">Reference proteome</keyword>
<accession>A0A6P8ZWR8</accession>
<dbReference type="Proteomes" id="UP000515158">
    <property type="component" value="Unplaced"/>
</dbReference>
<feature type="coiled-coil region" evidence="7">
    <location>
        <begin position="204"/>
        <end position="497"/>
    </location>
</feature>
<dbReference type="InParanoid" id="A0A6P8ZWR8"/>
<keyword evidence="5 7" id="KW-0175">Coiled coil</keyword>
<gene>
    <name evidence="11" type="primary">LOC117650082</name>
</gene>
<feature type="compositionally biased region" description="Low complexity" evidence="8">
    <location>
        <begin position="69"/>
        <end position="89"/>
    </location>
</feature>
<evidence type="ECO:0000256" key="9">
    <source>
        <dbReference type="SAM" id="Phobius"/>
    </source>
</evidence>
<feature type="compositionally biased region" description="Low complexity" evidence="8">
    <location>
        <begin position="151"/>
        <end position="162"/>
    </location>
</feature>
<dbReference type="PANTHER" id="PTHR13815">
    <property type="entry name" value="GOLGIN-84"/>
    <property type="match status" value="1"/>
</dbReference>
<dbReference type="GO" id="GO:0000139">
    <property type="term" value="C:Golgi membrane"/>
    <property type="evidence" value="ECO:0007669"/>
    <property type="project" value="UniProtKB-SubCell"/>
</dbReference>
<sequence>MSWLTDLAGKAENLLNKIDKNAAVVLKDKNSINEQLQDVIWKTTPQQWTQDSDAQDVSLFVQASPVPLLPRSAPSGSASPAPRLSPSRSDTSLPKRNDEDEFLRFLNSSEPLLHGTEEARGSPSGASVPSAGSSSPVNIVDLPRGSHSRSHSQGGMSSMSSSYISNGRDDSLYQQCFKPVENIEVYSQDDDMSHSSGQTAFAENNLLKNEIRCLNNDLALMLQRCKTAEKEANVAAAELQTLRETVAQRESLVNQIQTLQSQLKISETRISTLSEENRKLKESASCTPHESASEITASLEKYKQLQSEHEVLGQETNELRLQVSRLEASMKTATQQNERYRSQVASISSEAEQYRARATRVLQEKEKLIASLQAAKQTEGQNNSDTMLDQELEQMREELQLHRQESATQAKLLQSARNDLQLFELQQEEQRQKTEAELNRLQKILQEERSRRQAAEEDCRVHLEEVQSAKTEMNQQCKYLEECIQSKENEISRLKQQTKASINSSQQNPETAELETRVRNLATSLIQKQGALEALIAERNSLRLKLERVEVKNQLEPALNGGTVLNVSESENVTRQRVPTLLLESPGDTGVARRVKRAYSSLDTLGIRVGVFLRRYPLARILLIVYMVLLHLWVAIVLFSYSPEENSLNRVRRSPPALSPDDPKGVQ</sequence>
<dbReference type="GeneID" id="117650082"/>
<proteinExistence type="predicted"/>
<protein>
    <submittedName>
        <fullName evidence="11">Golgin subfamily A member 5</fullName>
    </submittedName>
</protein>
<dbReference type="PANTHER" id="PTHR13815:SF7">
    <property type="entry name" value="GOLGIN SUBFAMILY A MEMBER 5"/>
    <property type="match status" value="1"/>
</dbReference>
<reference evidence="11" key="1">
    <citation type="submission" date="2025-08" db="UniProtKB">
        <authorList>
            <consortium name="RefSeq"/>
        </authorList>
    </citation>
    <scope>IDENTIFICATION</scope>
    <source>
        <tissue evidence="11">Total insect</tissue>
    </source>
</reference>
<comment type="subcellular location">
    <subcellularLocation>
        <location evidence="1">Golgi apparatus membrane</location>
        <topology evidence="1">Single-pass type IV membrane protein</topology>
    </subcellularLocation>
</comment>
<feature type="region of interest" description="Disordered" evidence="8">
    <location>
        <begin position="68"/>
        <end position="97"/>
    </location>
</feature>
<dbReference type="Pfam" id="PF09787">
    <property type="entry name" value="Golgin_A5"/>
    <property type="match status" value="1"/>
</dbReference>
<keyword evidence="3 9" id="KW-1133">Transmembrane helix</keyword>
<organism evidence="11">
    <name type="scientific">Thrips palmi</name>
    <name type="common">Melon thrips</name>
    <dbReference type="NCBI Taxonomy" id="161013"/>
    <lineage>
        <taxon>Eukaryota</taxon>
        <taxon>Metazoa</taxon>
        <taxon>Ecdysozoa</taxon>
        <taxon>Arthropoda</taxon>
        <taxon>Hexapoda</taxon>
        <taxon>Insecta</taxon>
        <taxon>Pterygota</taxon>
        <taxon>Neoptera</taxon>
        <taxon>Paraneoptera</taxon>
        <taxon>Thysanoptera</taxon>
        <taxon>Terebrantia</taxon>
        <taxon>Thripoidea</taxon>
        <taxon>Thripidae</taxon>
        <taxon>Thrips</taxon>
    </lineage>
</organism>
<dbReference type="AlphaFoldDB" id="A0A6P8ZWR8"/>
<evidence type="ECO:0000256" key="7">
    <source>
        <dbReference type="SAM" id="Coils"/>
    </source>
</evidence>
<evidence type="ECO:0000256" key="2">
    <source>
        <dbReference type="ARBA" id="ARBA00022692"/>
    </source>
</evidence>
<dbReference type="GO" id="GO:0031985">
    <property type="term" value="C:Golgi cisterna"/>
    <property type="evidence" value="ECO:0007669"/>
    <property type="project" value="TreeGrafter"/>
</dbReference>
<evidence type="ECO:0000313" key="11">
    <source>
        <dbReference type="RefSeq" id="XP_034249266.1"/>
    </source>
</evidence>
<dbReference type="InterPro" id="IPR019177">
    <property type="entry name" value="Golgin_subfamily_A_member_5"/>
</dbReference>
<name>A0A6P8ZWR8_THRPL</name>
<dbReference type="GO" id="GO:0007030">
    <property type="term" value="P:Golgi organization"/>
    <property type="evidence" value="ECO:0007669"/>
    <property type="project" value="InterPro"/>
</dbReference>
<dbReference type="FunCoup" id="A0A6P8ZWR8">
    <property type="interactions" value="127"/>
</dbReference>
<feature type="region of interest" description="Disordered" evidence="8">
    <location>
        <begin position="648"/>
        <end position="667"/>
    </location>
</feature>
<dbReference type="OrthoDB" id="248903at2759"/>
<evidence type="ECO:0000256" key="1">
    <source>
        <dbReference type="ARBA" id="ARBA00004409"/>
    </source>
</evidence>
<evidence type="ECO:0000256" key="6">
    <source>
        <dbReference type="ARBA" id="ARBA00023136"/>
    </source>
</evidence>
<keyword evidence="6 9" id="KW-0472">Membrane</keyword>
<evidence type="ECO:0000256" key="5">
    <source>
        <dbReference type="ARBA" id="ARBA00023054"/>
    </source>
</evidence>
<evidence type="ECO:0000256" key="8">
    <source>
        <dbReference type="SAM" id="MobiDB-lite"/>
    </source>
</evidence>
<dbReference type="RefSeq" id="XP_034249266.1">
    <property type="nucleotide sequence ID" value="XM_034393375.1"/>
</dbReference>
<evidence type="ECO:0000256" key="4">
    <source>
        <dbReference type="ARBA" id="ARBA00023034"/>
    </source>
</evidence>
<feature type="transmembrane region" description="Helical" evidence="9">
    <location>
        <begin position="621"/>
        <end position="642"/>
    </location>
</feature>
<evidence type="ECO:0000313" key="10">
    <source>
        <dbReference type="Proteomes" id="UP000515158"/>
    </source>
</evidence>
<dbReference type="KEGG" id="tpal:117650082"/>
<dbReference type="CTD" id="42905"/>
<dbReference type="GO" id="GO:0000301">
    <property type="term" value="P:retrograde transport, vesicle recycling within Golgi"/>
    <property type="evidence" value="ECO:0007669"/>
    <property type="project" value="TreeGrafter"/>
</dbReference>
<keyword evidence="4" id="KW-0333">Golgi apparatus</keyword>
<evidence type="ECO:0000256" key="3">
    <source>
        <dbReference type="ARBA" id="ARBA00022989"/>
    </source>
</evidence>
<feature type="compositionally biased region" description="Low complexity" evidence="8">
    <location>
        <begin position="121"/>
        <end position="137"/>
    </location>
</feature>
<keyword evidence="2 9" id="KW-0812">Transmembrane</keyword>
<feature type="region of interest" description="Disordered" evidence="8">
    <location>
        <begin position="114"/>
        <end position="164"/>
    </location>
</feature>